<dbReference type="CDD" id="cd02165">
    <property type="entry name" value="NMNAT"/>
    <property type="match status" value="1"/>
</dbReference>
<comment type="catalytic activity">
    <reaction evidence="10 11">
        <text>nicotinate beta-D-ribonucleotide + ATP + H(+) = deamido-NAD(+) + diphosphate</text>
        <dbReference type="Rhea" id="RHEA:22860"/>
        <dbReference type="ChEBI" id="CHEBI:15378"/>
        <dbReference type="ChEBI" id="CHEBI:30616"/>
        <dbReference type="ChEBI" id="CHEBI:33019"/>
        <dbReference type="ChEBI" id="CHEBI:57502"/>
        <dbReference type="ChEBI" id="CHEBI:58437"/>
        <dbReference type="EC" id="2.7.7.18"/>
    </reaction>
</comment>
<dbReference type="FunFam" id="3.40.50.620:FF:000039">
    <property type="entry name" value="Probable nicotinate-nucleotide adenylyltransferase"/>
    <property type="match status" value="1"/>
</dbReference>
<keyword evidence="9 11" id="KW-0520">NAD</keyword>
<evidence type="ECO:0000313" key="14">
    <source>
        <dbReference type="Proteomes" id="UP000366051"/>
    </source>
</evidence>
<evidence type="ECO:0000313" key="13">
    <source>
        <dbReference type="EMBL" id="QGG47239.1"/>
    </source>
</evidence>
<reference evidence="14" key="1">
    <citation type="submission" date="2019-11" db="EMBL/GenBank/DDBJ databases">
        <title>Genome sequence of Heliorestis convoluta strain HH, an alkaliphilic and minimalistic phototrophic bacterium from a soda lake in Egypt.</title>
        <authorList>
            <person name="Dewey E.D."/>
            <person name="Stokes L.M."/>
            <person name="Burchell B.M."/>
            <person name="Shaffer K.N."/>
            <person name="Huntington A.M."/>
            <person name="Baker J.M."/>
            <person name="Nadendla S."/>
            <person name="Giglio M.G."/>
            <person name="Touchman J.W."/>
            <person name="Blankenship R.E."/>
            <person name="Madigan M.T."/>
            <person name="Sattley W.M."/>
        </authorList>
    </citation>
    <scope>NUCLEOTIDE SEQUENCE [LARGE SCALE GENOMIC DNA]</scope>
    <source>
        <strain evidence="14">HH</strain>
    </source>
</reference>
<dbReference type="UniPathway" id="UPA00253">
    <property type="reaction ID" value="UER00332"/>
</dbReference>
<dbReference type="NCBIfam" id="TIGR00482">
    <property type="entry name" value="nicotinate (nicotinamide) nucleotide adenylyltransferase"/>
    <property type="match status" value="1"/>
</dbReference>
<protein>
    <recommendedName>
        <fullName evidence="11">Probable nicotinate-nucleotide adenylyltransferase</fullName>
        <ecNumber evidence="11">2.7.7.18</ecNumber>
    </recommendedName>
    <alternativeName>
        <fullName evidence="11">Deamido-NAD(+) diphosphorylase</fullName>
    </alternativeName>
    <alternativeName>
        <fullName evidence="11">Deamido-NAD(+) pyrophosphorylase</fullName>
    </alternativeName>
    <alternativeName>
        <fullName evidence="11">Nicotinate mononucleotide adenylyltransferase</fullName>
        <shortName evidence="11">NaMN adenylyltransferase</shortName>
    </alternativeName>
</protein>
<evidence type="ECO:0000256" key="4">
    <source>
        <dbReference type="ARBA" id="ARBA00022642"/>
    </source>
</evidence>
<proteinExistence type="inferred from homology"/>
<dbReference type="InterPro" id="IPR014729">
    <property type="entry name" value="Rossmann-like_a/b/a_fold"/>
</dbReference>
<dbReference type="AlphaFoldDB" id="A0A5Q2N0D4"/>
<evidence type="ECO:0000256" key="5">
    <source>
        <dbReference type="ARBA" id="ARBA00022679"/>
    </source>
</evidence>
<dbReference type="InterPro" id="IPR005248">
    <property type="entry name" value="NadD/NMNAT"/>
</dbReference>
<comment type="similarity">
    <text evidence="3 11">Belongs to the NadD family.</text>
</comment>
<sequence>MFISAPYGVIIPKIDEKDKNNYDWEESSFGLKVPKRKLNKADASSKTKIGIMGGTFDPIHYGHLVTAEAAAERFNLSPVVFVPSGRPPHKQKQKVTDSRERLRLTELATLSNCRFRISDIEVKRTGYSYTIDTVQWFYHHYGPNLELYFITGADAIVEIMSWHQVERLIQYCQFIAVYRPGYERDHLHKTIAQWSVEFSQRIHLIEVPALAISSTDIRERLQKGRSIKYLVPEPVEHYIRAQQLYR</sequence>
<dbReference type="Gene3D" id="3.40.50.620">
    <property type="entry name" value="HUPs"/>
    <property type="match status" value="1"/>
</dbReference>
<evidence type="ECO:0000256" key="10">
    <source>
        <dbReference type="ARBA" id="ARBA00048721"/>
    </source>
</evidence>
<feature type="domain" description="Cytidyltransferase-like" evidence="12">
    <location>
        <begin position="51"/>
        <end position="220"/>
    </location>
</feature>
<evidence type="ECO:0000259" key="12">
    <source>
        <dbReference type="Pfam" id="PF01467"/>
    </source>
</evidence>
<dbReference type="EMBL" id="CP045875">
    <property type="protein sequence ID" value="QGG47239.1"/>
    <property type="molecule type" value="Genomic_DNA"/>
</dbReference>
<dbReference type="NCBIfam" id="TIGR00125">
    <property type="entry name" value="cyt_tran_rel"/>
    <property type="match status" value="1"/>
</dbReference>
<comment type="pathway">
    <text evidence="2 11">Cofactor biosynthesis; NAD(+) biosynthesis; deamido-NAD(+) from nicotinate D-ribonucleotide: step 1/1.</text>
</comment>
<keyword evidence="8 11" id="KW-0067">ATP-binding</keyword>
<keyword evidence="7 11" id="KW-0547">Nucleotide-binding</keyword>
<evidence type="ECO:0000256" key="11">
    <source>
        <dbReference type="HAMAP-Rule" id="MF_00244"/>
    </source>
</evidence>
<evidence type="ECO:0000256" key="9">
    <source>
        <dbReference type="ARBA" id="ARBA00023027"/>
    </source>
</evidence>
<comment type="function">
    <text evidence="1 11">Catalyzes the reversible adenylation of nicotinate mononucleotide (NaMN) to nicotinic acid adenine dinucleotide (NaAD).</text>
</comment>
<evidence type="ECO:0000256" key="1">
    <source>
        <dbReference type="ARBA" id="ARBA00002324"/>
    </source>
</evidence>
<dbReference type="PANTHER" id="PTHR39321:SF3">
    <property type="entry name" value="PHOSPHOPANTETHEINE ADENYLYLTRANSFERASE"/>
    <property type="match status" value="1"/>
</dbReference>
<evidence type="ECO:0000256" key="3">
    <source>
        <dbReference type="ARBA" id="ARBA00009014"/>
    </source>
</evidence>
<keyword evidence="5 11" id="KW-0808">Transferase</keyword>
<evidence type="ECO:0000256" key="2">
    <source>
        <dbReference type="ARBA" id="ARBA00005019"/>
    </source>
</evidence>
<dbReference type="PANTHER" id="PTHR39321">
    <property type="entry name" value="NICOTINATE-NUCLEOTIDE ADENYLYLTRANSFERASE-RELATED"/>
    <property type="match status" value="1"/>
</dbReference>
<accession>A0A5Q2N0D4</accession>
<dbReference type="InterPro" id="IPR004821">
    <property type="entry name" value="Cyt_trans-like"/>
</dbReference>
<dbReference type="GO" id="GO:0009435">
    <property type="term" value="P:NAD+ biosynthetic process"/>
    <property type="evidence" value="ECO:0007669"/>
    <property type="project" value="UniProtKB-UniRule"/>
</dbReference>
<dbReference type="GO" id="GO:0005524">
    <property type="term" value="F:ATP binding"/>
    <property type="evidence" value="ECO:0007669"/>
    <property type="project" value="UniProtKB-KW"/>
</dbReference>
<dbReference type="Pfam" id="PF01467">
    <property type="entry name" value="CTP_transf_like"/>
    <property type="match status" value="1"/>
</dbReference>
<evidence type="ECO:0000256" key="6">
    <source>
        <dbReference type="ARBA" id="ARBA00022695"/>
    </source>
</evidence>
<keyword evidence="14" id="KW-1185">Reference proteome</keyword>
<dbReference type="KEGG" id="hcv:FTV88_1092"/>
<dbReference type="NCBIfam" id="NF000840">
    <property type="entry name" value="PRK00071.1-3"/>
    <property type="match status" value="1"/>
</dbReference>
<organism evidence="13 14">
    <name type="scientific">Heliorestis convoluta</name>
    <dbReference type="NCBI Taxonomy" id="356322"/>
    <lineage>
        <taxon>Bacteria</taxon>
        <taxon>Bacillati</taxon>
        <taxon>Bacillota</taxon>
        <taxon>Clostridia</taxon>
        <taxon>Eubacteriales</taxon>
        <taxon>Heliobacteriaceae</taxon>
        <taxon>Heliorestis</taxon>
    </lineage>
</organism>
<dbReference type="Proteomes" id="UP000366051">
    <property type="component" value="Chromosome"/>
</dbReference>
<keyword evidence="4 11" id="KW-0662">Pyridine nucleotide biosynthesis</keyword>
<dbReference type="GO" id="GO:0004515">
    <property type="term" value="F:nicotinate-nucleotide adenylyltransferase activity"/>
    <property type="evidence" value="ECO:0007669"/>
    <property type="project" value="UniProtKB-UniRule"/>
</dbReference>
<gene>
    <name evidence="11 13" type="primary">nadD</name>
    <name evidence="13" type="ORF">FTV88_1092</name>
</gene>
<keyword evidence="6 11" id="KW-0548">Nucleotidyltransferase</keyword>
<evidence type="ECO:0000256" key="7">
    <source>
        <dbReference type="ARBA" id="ARBA00022741"/>
    </source>
</evidence>
<dbReference type="HAMAP" id="MF_00244">
    <property type="entry name" value="NaMN_adenylyltr"/>
    <property type="match status" value="1"/>
</dbReference>
<dbReference type="SUPFAM" id="SSF52374">
    <property type="entry name" value="Nucleotidylyl transferase"/>
    <property type="match status" value="1"/>
</dbReference>
<dbReference type="EC" id="2.7.7.18" evidence="11"/>
<name>A0A5Q2N0D4_9FIRM</name>
<evidence type="ECO:0000256" key="8">
    <source>
        <dbReference type="ARBA" id="ARBA00022840"/>
    </source>
</evidence>